<protein>
    <submittedName>
        <fullName evidence="2">37123_t:CDS:1</fullName>
    </submittedName>
</protein>
<proteinExistence type="predicted"/>
<evidence type="ECO:0000313" key="2">
    <source>
        <dbReference type="EMBL" id="CAG8727430.1"/>
    </source>
</evidence>
<organism evidence="2 3">
    <name type="scientific">Gigaspora margarita</name>
    <dbReference type="NCBI Taxonomy" id="4874"/>
    <lineage>
        <taxon>Eukaryota</taxon>
        <taxon>Fungi</taxon>
        <taxon>Fungi incertae sedis</taxon>
        <taxon>Mucoromycota</taxon>
        <taxon>Glomeromycotina</taxon>
        <taxon>Glomeromycetes</taxon>
        <taxon>Diversisporales</taxon>
        <taxon>Gigasporaceae</taxon>
        <taxon>Gigaspora</taxon>
    </lineage>
</organism>
<feature type="domain" description="THAP9-like helix-turn-helix" evidence="1">
    <location>
        <begin position="266"/>
        <end position="309"/>
    </location>
</feature>
<name>A0ABN7V5X4_GIGMA</name>
<evidence type="ECO:0000313" key="3">
    <source>
        <dbReference type="Proteomes" id="UP000789901"/>
    </source>
</evidence>
<accession>A0ABN7V5X4</accession>
<sequence length="529" mass="60664">MVGPRIILTEAGVQIGQKQSDNELSQSDSEFSNIQNCYKISDSYETTDNECLNNELAISSKKNFKKKRIHSMNLKTIIEKQAELAYHPDVLEILSLLCVRCRHCKKPIKLKRGFEKSCIESHMSNVSNSQQEPHNKKYPCIGLCEEKHLAYIERVCSFIVFGEAPPVKEVAQELFPRKFMKETKFSYTKLISNESKKLNEELSARSKWKIDQECLFFHTKDNDLIPFWLKLAKKGSSRAFESKPAFKGLCEVMIQIAQHKDYSKGIQNLKYSEDFTHFTAVLSSLSPKAYEFFRTNLAGQTLQHIRLLRQKSGEFIYNTDICFENIACFKQLADSMNYNGPVIAMTDNTKLHPRLGYFANLGYLVENYDEVKPIIQNIISNKAIAKQVRLYLLQWPSDDDLLRAIHEGYQQAWNFAKILSMNDDYYDYFSSTSQNSDVSDSQAIAIAADVVINSNSIGICDDDIEEDLRDARLENHESYNSQCMEQKTICETQQFNYTNSIHPNIVSSMIANCTSNLGILQGEKLHEIC</sequence>
<gene>
    <name evidence="2" type="ORF">GMARGA_LOCUS14057</name>
</gene>
<comment type="caution">
    <text evidence="2">The sequence shown here is derived from an EMBL/GenBank/DDBJ whole genome shotgun (WGS) entry which is preliminary data.</text>
</comment>
<evidence type="ECO:0000259" key="1">
    <source>
        <dbReference type="Pfam" id="PF12017"/>
    </source>
</evidence>
<dbReference type="InterPro" id="IPR021896">
    <property type="entry name" value="THAP9-like_HTH"/>
</dbReference>
<dbReference type="Proteomes" id="UP000789901">
    <property type="component" value="Unassembled WGS sequence"/>
</dbReference>
<reference evidence="2 3" key="1">
    <citation type="submission" date="2021-06" db="EMBL/GenBank/DDBJ databases">
        <authorList>
            <person name="Kallberg Y."/>
            <person name="Tangrot J."/>
            <person name="Rosling A."/>
        </authorList>
    </citation>
    <scope>NUCLEOTIDE SEQUENCE [LARGE SCALE GENOMIC DNA]</scope>
    <source>
        <strain evidence="2 3">120-4 pot B 10/14</strain>
    </source>
</reference>
<dbReference type="EMBL" id="CAJVQB010009172">
    <property type="protein sequence ID" value="CAG8727430.1"/>
    <property type="molecule type" value="Genomic_DNA"/>
</dbReference>
<dbReference type="Pfam" id="PF12017">
    <property type="entry name" value="Tnp_P_element"/>
    <property type="match status" value="1"/>
</dbReference>
<keyword evidence="3" id="KW-1185">Reference proteome</keyword>